<gene>
    <name evidence="2" type="ORF">EYF80_061995</name>
</gene>
<comment type="caution">
    <text evidence="2">The sequence shown here is derived from an EMBL/GenBank/DDBJ whole genome shotgun (WGS) entry which is preliminary data.</text>
</comment>
<organism evidence="2 3">
    <name type="scientific">Liparis tanakae</name>
    <name type="common">Tanaka's snailfish</name>
    <dbReference type="NCBI Taxonomy" id="230148"/>
    <lineage>
        <taxon>Eukaryota</taxon>
        <taxon>Metazoa</taxon>
        <taxon>Chordata</taxon>
        <taxon>Craniata</taxon>
        <taxon>Vertebrata</taxon>
        <taxon>Euteleostomi</taxon>
        <taxon>Actinopterygii</taxon>
        <taxon>Neopterygii</taxon>
        <taxon>Teleostei</taxon>
        <taxon>Neoteleostei</taxon>
        <taxon>Acanthomorphata</taxon>
        <taxon>Eupercaria</taxon>
        <taxon>Perciformes</taxon>
        <taxon>Cottioidei</taxon>
        <taxon>Cottales</taxon>
        <taxon>Liparidae</taxon>
        <taxon>Liparis</taxon>
    </lineage>
</organism>
<evidence type="ECO:0000313" key="2">
    <source>
        <dbReference type="EMBL" id="TNN27858.1"/>
    </source>
</evidence>
<reference evidence="2 3" key="1">
    <citation type="submission" date="2019-03" db="EMBL/GenBank/DDBJ databases">
        <title>First draft genome of Liparis tanakae, snailfish: a comprehensive survey of snailfish specific genes.</title>
        <authorList>
            <person name="Kim W."/>
            <person name="Song I."/>
            <person name="Jeong J.-H."/>
            <person name="Kim D."/>
            <person name="Kim S."/>
            <person name="Ryu S."/>
            <person name="Song J.Y."/>
            <person name="Lee S.K."/>
        </authorList>
    </citation>
    <scope>NUCLEOTIDE SEQUENCE [LARGE SCALE GENOMIC DNA]</scope>
    <source>
        <tissue evidence="2">Muscle</tissue>
    </source>
</reference>
<keyword evidence="3" id="KW-1185">Reference proteome</keyword>
<dbReference type="EMBL" id="SRLO01007641">
    <property type="protein sequence ID" value="TNN27858.1"/>
    <property type="molecule type" value="Genomic_DNA"/>
</dbReference>
<accession>A0A4Z2EGH1</accession>
<dbReference type="AlphaFoldDB" id="A0A4Z2EGH1"/>
<sequence>MRLRSGDHPEDLRAEPSPPPPPRLHALLCQVLQLAWQPPATSSAWHCQPSRAGRSTDGINKTYEGRNEKRAAGPNGAGERRSSAYGSKELR</sequence>
<feature type="region of interest" description="Disordered" evidence="1">
    <location>
        <begin position="1"/>
        <end position="24"/>
    </location>
</feature>
<feature type="compositionally biased region" description="Basic and acidic residues" evidence="1">
    <location>
        <begin position="78"/>
        <end position="91"/>
    </location>
</feature>
<protein>
    <submittedName>
        <fullName evidence="2">Uncharacterized protein</fullName>
    </submittedName>
</protein>
<proteinExistence type="predicted"/>
<evidence type="ECO:0000256" key="1">
    <source>
        <dbReference type="SAM" id="MobiDB-lite"/>
    </source>
</evidence>
<feature type="region of interest" description="Disordered" evidence="1">
    <location>
        <begin position="40"/>
        <end position="91"/>
    </location>
</feature>
<name>A0A4Z2EGH1_9TELE</name>
<evidence type="ECO:0000313" key="3">
    <source>
        <dbReference type="Proteomes" id="UP000314294"/>
    </source>
</evidence>
<feature type="compositionally biased region" description="Basic and acidic residues" evidence="1">
    <location>
        <begin position="1"/>
        <end position="14"/>
    </location>
</feature>
<dbReference type="Proteomes" id="UP000314294">
    <property type="component" value="Unassembled WGS sequence"/>
</dbReference>